<name>A0ABU9XUF3_9SPHN</name>
<dbReference type="Pfam" id="PF01523">
    <property type="entry name" value="PmbA_TldD_1st"/>
    <property type="match status" value="1"/>
</dbReference>
<dbReference type="PANTHER" id="PTHR43421">
    <property type="entry name" value="METALLOPROTEASE PMBA"/>
    <property type="match status" value="1"/>
</dbReference>
<dbReference type="SUPFAM" id="SSF111283">
    <property type="entry name" value="Putative modulator of DNA gyrase, PmbA/TldD"/>
    <property type="match status" value="1"/>
</dbReference>
<dbReference type="Gene3D" id="3.30.2290.10">
    <property type="entry name" value="PmbA/TldD superfamily"/>
    <property type="match status" value="1"/>
</dbReference>
<gene>
    <name evidence="5" type="ORF">ABC969_12190</name>
</gene>
<protein>
    <submittedName>
        <fullName evidence="5">TldD/PmbA family protein</fullName>
    </submittedName>
</protein>
<evidence type="ECO:0000259" key="4">
    <source>
        <dbReference type="Pfam" id="PF19290"/>
    </source>
</evidence>
<dbReference type="InterPro" id="IPR035068">
    <property type="entry name" value="TldD/PmbA_N"/>
</dbReference>
<evidence type="ECO:0000313" key="6">
    <source>
        <dbReference type="Proteomes" id="UP001404104"/>
    </source>
</evidence>
<reference evidence="5 6" key="1">
    <citation type="submission" date="2024-05" db="EMBL/GenBank/DDBJ databases">
        <authorList>
            <person name="Liu Q."/>
            <person name="Xin Y.-H."/>
        </authorList>
    </citation>
    <scope>NUCLEOTIDE SEQUENCE [LARGE SCALE GENOMIC DNA]</scope>
    <source>
        <strain evidence="5 6">CGMCC 1.15349</strain>
    </source>
</reference>
<dbReference type="InterPro" id="IPR036059">
    <property type="entry name" value="TldD/PmbA_sf"/>
</dbReference>
<dbReference type="InterPro" id="IPR002510">
    <property type="entry name" value="Metalloprtase-TldD/E_N"/>
</dbReference>
<comment type="similarity">
    <text evidence="1">Belongs to the peptidase U62 family.</text>
</comment>
<sequence>MLTTEQAQMRAADIVALATAAGADAADAVFAADTALDVSVRLGALEDVGRSESAELGLRVFVGKQSASVSTSDLSVDALAALVDRAIAMAREAPEDQWAGLAPQERLLRGAPPQLDLDDGGHVEPAALKEAALEAEDAARAVPGVTNSEGGGASASRSIWALATSHGFAAAYAATGYGISASVLAGEGGSMVRDYDHHGARHRNRLMSPADIGRGAGERAVARVNPGTIKSGAMPIVFDPRVGSSMLSHLIGAISGAAITRKTSFLLESLGKRIFAEGVTISDDPHRPHGLRSRPFDGEGLPVSPTEFVSNGMLETWLLDSASARQLGLEPTGHAARGVGGNPGVATSNLFMAAGHVPVETLLGDIADGIYVTEMLGGGANGVTGDYSRGAAGFRIENGELTTPVAEFTIAGNVKDMFLALTPANDLEFRYGSNVPTLRIDGMTVAGA</sequence>
<keyword evidence="6" id="KW-1185">Reference proteome</keyword>
<feature type="domain" description="Metalloprotease TldD/E central" evidence="4">
    <location>
        <begin position="122"/>
        <end position="223"/>
    </location>
</feature>
<accession>A0ABU9XUF3</accession>
<dbReference type="PANTHER" id="PTHR43421:SF1">
    <property type="entry name" value="METALLOPROTEASE PMBA"/>
    <property type="match status" value="1"/>
</dbReference>
<dbReference type="InterPro" id="IPR047657">
    <property type="entry name" value="PmbA"/>
</dbReference>
<dbReference type="Pfam" id="PF19290">
    <property type="entry name" value="PmbA_TldD_2nd"/>
    <property type="match status" value="1"/>
</dbReference>
<evidence type="ECO:0000259" key="2">
    <source>
        <dbReference type="Pfam" id="PF01523"/>
    </source>
</evidence>
<feature type="domain" description="Metalloprotease TldD/E N-terminal" evidence="2">
    <location>
        <begin position="26"/>
        <end position="90"/>
    </location>
</feature>
<organism evidence="5 6">
    <name type="scientific">Sphingomonas qilianensis</name>
    <dbReference type="NCBI Taxonomy" id="1736690"/>
    <lineage>
        <taxon>Bacteria</taxon>
        <taxon>Pseudomonadati</taxon>
        <taxon>Pseudomonadota</taxon>
        <taxon>Alphaproteobacteria</taxon>
        <taxon>Sphingomonadales</taxon>
        <taxon>Sphingomonadaceae</taxon>
        <taxon>Sphingomonas</taxon>
    </lineage>
</organism>
<dbReference type="Proteomes" id="UP001404104">
    <property type="component" value="Unassembled WGS sequence"/>
</dbReference>
<dbReference type="InterPro" id="IPR045569">
    <property type="entry name" value="Metalloprtase-TldD/E_C"/>
</dbReference>
<evidence type="ECO:0000313" key="5">
    <source>
        <dbReference type="EMBL" id="MEN2787177.1"/>
    </source>
</evidence>
<evidence type="ECO:0000259" key="3">
    <source>
        <dbReference type="Pfam" id="PF19289"/>
    </source>
</evidence>
<evidence type="ECO:0000256" key="1">
    <source>
        <dbReference type="ARBA" id="ARBA00005836"/>
    </source>
</evidence>
<dbReference type="InterPro" id="IPR045570">
    <property type="entry name" value="Metalloprtase-TldD/E_cen_dom"/>
</dbReference>
<proteinExistence type="inferred from homology"/>
<dbReference type="EMBL" id="JBDIMF010000005">
    <property type="protein sequence ID" value="MEN2787177.1"/>
    <property type="molecule type" value="Genomic_DNA"/>
</dbReference>
<feature type="domain" description="Metalloprotease TldD/E C-terminal" evidence="3">
    <location>
        <begin position="231"/>
        <end position="447"/>
    </location>
</feature>
<dbReference type="RefSeq" id="WP_345865280.1">
    <property type="nucleotide sequence ID" value="NZ_JBDIMF010000005.1"/>
</dbReference>
<comment type="caution">
    <text evidence="5">The sequence shown here is derived from an EMBL/GenBank/DDBJ whole genome shotgun (WGS) entry which is preliminary data.</text>
</comment>
<dbReference type="Pfam" id="PF19289">
    <property type="entry name" value="PmbA_TldD_3rd"/>
    <property type="match status" value="1"/>
</dbReference>